<dbReference type="NCBIfam" id="TIGR03413">
    <property type="entry name" value="GSH_gloB"/>
    <property type="match status" value="1"/>
</dbReference>
<feature type="binding site" evidence="7">
    <location>
        <position position="87"/>
    </location>
    <ligand>
        <name>Zn(2+)</name>
        <dbReference type="ChEBI" id="CHEBI:29105"/>
        <label>2</label>
    </ligand>
</feature>
<protein>
    <recommendedName>
        <fullName evidence="7">Hydroxyacylglutathione hydrolase</fullName>
        <ecNumber evidence="7">3.1.2.6</ecNumber>
    </recommendedName>
    <alternativeName>
        <fullName evidence="7">Glyoxalase II</fullName>
        <shortName evidence="7">Glx II</shortName>
    </alternativeName>
</protein>
<feature type="binding site" evidence="7">
    <location>
        <position position="158"/>
    </location>
    <ligand>
        <name>Zn(2+)</name>
        <dbReference type="ChEBI" id="CHEBI:29105"/>
        <label>2</label>
    </ligand>
</feature>
<evidence type="ECO:0000256" key="5">
    <source>
        <dbReference type="ARBA" id="ARBA00022801"/>
    </source>
</evidence>
<dbReference type="Pfam" id="PF00753">
    <property type="entry name" value="Lactamase_B"/>
    <property type="match status" value="1"/>
</dbReference>
<dbReference type="SMART" id="SM00849">
    <property type="entry name" value="Lactamase_B"/>
    <property type="match status" value="1"/>
</dbReference>
<evidence type="ECO:0000256" key="1">
    <source>
        <dbReference type="ARBA" id="ARBA00001623"/>
    </source>
</evidence>
<dbReference type="EMBL" id="CABPSR010000001">
    <property type="protein sequence ID" value="VVE75798.1"/>
    <property type="molecule type" value="Genomic_DNA"/>
</dbReference>
<organism evidence="9 10">
    <name type="scientific">Pandoraea sputorum</name>
    <dbReference type="NCBI Taxonomy" id="93222"/>
    <lineage>
        <taxon>Bacteria</taxon>
        <taxon>Pseudomonadati</taxon>
        <taxon>Pseudomonadota</taxon>
        <taxon>Betaproteobacteria</taxon>
        <taxon>Burkholderiales</taxon>
        <taxon>Burkholderiaceae</taxon>
        <taxon>Pandoraea</taxon>
    </lineage>
</organism>
<dbReference type="RefSeq" id="WP_224796447.1">
    <property type="nucleotide sequence ID" value="NZ_CABPSR010000001.1"/>
</dbReference>
<comment type="cofactor">
    <cofactor evidence="7">
        <name>Zn(2+)</name>
        <dbReference type="ChEBI" id="CHEBI:29105"/>
    </cofactor>
    <text evidence="7">Binds 2 Zn(2+) ions per subunit.</text>
</comment>
<sequence length="284" mass="30767">MKRSVSFRSYPIKVGASIGASVANRSGEIPVHLVPVPALADNYIWLLHDDKGNALVVDPGVAKPVETALSERKLTLRAILVTHHHYDHVDGIEELLKHHDVPVYSPHDPRIASTSHRVGDKDILELPEPSVRFCVTAVPGHTTTHVVYHGEGILFCGDALFSMGCGRILEGTPGQMLASLDSIAKLPEDTLVCCAHEYTEVNARFANTVDPTNSALAIRIKSVSLLRADGRPTLPVPLSVEQATNPFLRVDSEGVIAWCERHGANGDRIARFAALRASKDTFSG</sequence>
<evidence type="ECO:0000256" key="3">
    <source>
        <dbReference type="ARBA" id="ARBA00006759"/>
    </source>
</evidence>
<comment type="catalytic activity">
    <reaction evidence="1 7">
        <text>an S-(2-hydroxyacyl)glutathione + H2O = a 2-hydroxy carboxylate + glutathione + H(+)</text>
        <dbReference type="Rhea" id="RHEA:21864"/>
        <dbReference type="ChEBI" id="CHEBI:15377"/>
        <dbReference type="ChEBI" id="CHEBI:15378"/>
        <dbReference type="ChEBI" id="CHEBI:57925"/>
        <dbReference type="ChEBI" id="CHEBI:58896"/>
        <dbReference type="ChEBI" id="CHEBI:71261"/>
        <dbReference type="EC" id="3.1.2.6"/>
    </reaction>
</comment>
<dbReference type="CDD" id="cd07723">
    <property type="entry name" value="hydroxyacylglutathione_hydrolase_MBL-fold"/>
    <property type="match status" value="1"/>
</dbReference>
<feature type="binding site" evidence="7">
    <location>
        <position position="85"/>
    </location>
    <ligand>
        <name>Zn(2+)</name>
        <dbReference type="ChEBI" id="CHEBI:29105"/>
        <label>1</label>
    </ligand>
</feature>
<dbReference type="InterPro" id="IPR032282">
    <property type="entry name" value="HAGH_C"/>
</dbReference>
<feature type="binding site" evidence="7">
    <location>
        <position position="141"/>
    </location>
    <ligand>
        <name>Zn(2+)</name>
        <dbReference type="ChEBI" id="CHEBI:29105"/>
        <label>1</label>
    </ligand>
</feature>
<keyword evidence="5 7" id="KW-0378">Hydrolase</keyword>
<proteinExistence type="inferred from homology"/>
<dbReference type="GO" id="GO:0004416">
    <property type="term" value="F:hydroxyacylglutathione hydrolase activity"/>
    <property type="evidence" value="ECO:0007669"/>
    <property type="project" value="UniProtKB-UniRule"/>
</dbReference>
<dbReference type="PANTHER" id="PTHR43705">
    <property type="entry name" value="HYDROXYACYLGLUTATHIONE HYDROLASE"/>
    <property type="match status" value="1"/>
</dbReference>
<evidence type="ECO:0000256" key="2">
    <source>
        <dbReference type="ARBA" id="ARBA00004963"/>
    </source>
</evidence>
<keyword evidence="6 7" id="KW-0862">Zinc</keyword>
<comment type="subunit">
    <text evidence="7">Monomer.</text>
</comment>
<name>A0A5E5AR77_9BURK</name>
<comment type="pathway">
    <text evidence="2 7">Secondary metabolite metabolism; methylglyoxal degradation; (R)-lactate from methylglyoxal: step 2/2.</text>
</comment>
<dbReference type="SUPFAM" id="SSF56281">
    <property type="entry name" value="Metallo-hydrolase/oxidoreductase"/>
    <property type="match status" value="1"/>
</dbReference>
<feature type="binding site" evidence="7">
    <location>
        <position position="88"/>
    </location>
    <ligand>
        <name>Zn(2+)</name>
        <dbReference type="ChEBI" id="CHEBI:29105"/>
        <label>2</label>
    </ligand>
</feature>
<evidence type="ECO:0000256" key="7">
    <source>
        <dbReference type="HAMAP-Rule" id="MF_01374"/>
    </source>
</evidence>
<dbReference type="EC" id="3.1.2.6" evidence="7"/>
<dbReference type="GO" id="GO:0019243">
    <property type="term" value="P:methylglyoxal catabolic process to D-lactate via S-lactoyl-glutathione"/>
    <property type="evidence" value="ECO:0007669"/>
    <property type="project" value="UniProtKB-UniRule"/>
</dbReference>
<dbReference type="AlphaFoldDB" id="A0A5E5AR77"/>
<dbReference type="Proteomes" id="UP000335538">
    <property type="component" value="Unassembled WGS sequence"/>
</dbReference>
<dbReference type="InterPro" id="IPR035680">
    <property type="entry name" value="Clx_II_MBL"/>
</dbReference>
<dbReference type="PIRSF" id="PIRSF005457">
    <property type="entry name" value="Glx"/>
    <property type="match status" value="1"/>
</dbReference>
<evidence type="ECO:0000313" key="10">
    <source>
        <dbReference type="Proteomes" id="UP000335538"/>
    </source>
</evidence>
<accession>A0A5E5AR77</accession>
<evidence type="ECO:0000259" key="8">
    <source>
        <dbReference type="SMART" id="SM00849"/>
    </source>
</evidence>
<dbReference type="InterPro" id="IPR001279">
    <property type="entry name" value="Metallo-B-lactamas"/>
</dbReference>
<evidence type="ECO:0000313" key="9">
    <source>
        <dbReference type="EMBL" id="VVE75798.1"/>
    </source>
</evidence>
<evidence type="ECO:0000256" key="4">
    <source>
        <dbReference type="ARBA" id="ARBA00022723"/>
    </source>
</evidence>
<comment type="similarity">
    <text evidence="3 7">Belongs to the metallo-beta-lactamase superfamily. Glyoxalase II family.</text>
</comment>
<dbReference type="Pfam" id="PF16123">
    <property type="entry name" value="HAGH_C"/>
    <property type="match status" value="1"/>
</dbReference>
<feature type="domain" description="Metallo-beta-lactamase" evidence="8">
    <location>
        <begin position="41"/>
        <end position="196"/>
    </location>
</feature>
<feature type="binding site" evidence="7">
    <location>
        <position position="83"/>
    </location>
    <ligand>
        <name>Zn(2+)</name>
        <dbReference type="ChEBI" id="CHEBI:29105"/>
        <label>1</label>
    </ligand>
</feature>
<comment type="function">
    <text evidence="7">Thiolesterase that catalyzes the hydrolysis of S-D-lactoyl-glutathione to form glutathione and D-lactic acid.</text>
</comment>
<dbReference type="Gene3D" id="3.60.15.10">
    <property type="entry name" value="Ribonuclease Z/Hydroxyacylglutathione hydrolase-like"/>
    <property type="match status" value="1"/>
</dbReference>
<gene>
    <name evidence="7" type="primary">gloB</name>
    <name evidence="9" type="ORF">PSP31121_00602</name>
</gene>
<dbReference type="InterPro" id="IPR050110">
    <property type="entry name" value="Glyoxalase_II_hydrolase"/>
</dbReference>
<dbReference type="HAMAP" id="MF_01374">
    <property type="entry name" value="Glyoxalase_2"/>
    <property type="match status" value="1"/>
</dbReference>
<dbReference type="PANTHER" id="PTHR43705:SF1">
    <property type="entry name" value="HYDROXYACYLGLUTATHIONE HYDROLASE GLOB"/>
    <property type="match status" value="1"/>
</dbReference>
<dbReference type="InterPro" id="IPR017782">
    <property type="entry name" value="Hydroxyacylglutathione_Hdrlase"/>
</dbReference>
<dbReference type="UniPathway" id="UPA00619">
    <property type="reaction ID" value="UER00676"/>
</dbReference>
<dbReference type="InterPro" id="IPR036866">
    <property type="entry name" value="RibonucZ/Hydroxyglut_hydro"/>
</dbReference>
<dbReference type="GO" id="GO:0046872">
    <property type="term" value="F:metal ion binding"/>
    <property type="evidence" value="ECO:0007669"/>
    <property type="project" value="UniProtKB-KW"/>
</dbReference>
<feature type="binding site" evidence="7">
    <location>
        <position position="196"/>
    </location>
    <ligand>
        <name>Zn(2+)</name>
        <dbReference type="ChEBI" id="CHEBI:29105"/>
        <label>2</label>
    </ligand>
</feature>
<reference evidence="9 10" key="1">
    <citation type="submission" date="2019-08" db="EMBL/GenBank/DDBJ databases">
        <authorList>
            <person name="Peeters C."/>
        </authorList>
    </citation>
    <scope>NUCLEOTIDE SEQUENCE [LARGE SCALE GENOMIC DNA]</scope>
    <source>
        <strain evidence="9 10">LMG 31121</strain>
    </source>
</reference>
<keyword evidence="4 7" id="KW-0479">Metal-binding</keyword>
<feature type="binding site" evidence="7">
    <location>
        <position position="158"/>
    </location>
    <ligand>
        <name>Zn(2+)</name>
        <dbReference type="ChEBI" id="CHEBI:29105"/>
        <label>1</label>
    </ligand>
</feature>
<evidence type="ECO:0000256" key="6">
    <source>
        <dbReference type="ARBA" id="ARBA00022833"/>
    </source>
</evidence>